<dbReference type="RefSeq" id="WP_200316092.1">
    <property type="nucleotide sequence ID" value="NZ_JAENJH010000002.1"/>
</dbReference>
<sequence>MIEPRFFDDVLPVEPVSHSGLDVHSLTSVRLPAVIFVHGGPVPEGSSPKDSEMYRGYGSLAARSGLVGVTFNHGLHSDAHFPQAADNLAAAVERVRGLDTVDPGRILLWHFSAGGALSAAWLREPPDWLRGIALTYPALAAPPNWPGDAPRFDAVSAVSKHPALPKLLTRVDGELEFLSETQDAFTAAARAVDADLEVLEVGKAPHGFETQGPHADGRAAVDRAMSWVAATLTR</sequence>
<dbReference type="SUPFAM" id="SSF53474">
    <property type="entry name" value="alpha/beta-Hydrolases"/>
    <property type="match status" value="1"/>
</dbReference>
<protein>
    <submittedName>
        <fullName evidence="2">Alpha/beta hydrolase fold domain-containing protein</fullName>
    </submittedName>
</protein>
<evidence type="ECO:0000313" key="3">
    <source>
        <dbReference type="Proteomes" id="UP000635245"/>
    </source>
</evidence>
<dbReference type="AlphaFoldDB" id="A0A934V4H2"/>
<accession>A0A934V4H2</accession>
<feature type="domain" description="BD-FAE-like" evidence="1">
    <location>
        <begin position="28"/>
        <end position="119"/>
    </location>
</feature>
<name>A0A934V4H2_9PSEU</name>
<dbReference type="GO" id="GO:0016787">
    <property type="term" value="F:hydrolase activity"/>
    <property type="evidence" value="ECO:0007669"/>
    <property type="project" value="UniProtKB-KW"/>
</dbReference>
<dbReference type="InterPro" id="IPR029058">
    <property type="entry name" value="AB_hydrolase_fold"/>
</dbReference>
<dbReference type="InterPro" id="IPR049492">
    <property type="entry name" value="BD-FAE-like_dom"/>
</dbReference>
<dbReference type="Pfam" id="PF20434">
    <property type="entry name" value="BD-FAE"/>
    <property type="match status" value="1"/>
</dbReference>
<evidence type="ECO:0000259" key="1">
    <source>
        <dbReference type="Pfam" id="PF20434"/>
    </source>
</evidence>
<dbReference type="EMBL" id="JAENJH010000002">
    <property type="protein sequence ID" value="MBK1784105.1"/>
    <property type="molecule type" value="Genomic_DNA"/>
</dbReference>
<organism evidence="2 3">
    <name type="scientific">Prauserella cavernicola</name>
    <dbReference type="NCBI Taxonomy" id="2800127"/>
    <lineage>
        <taxon>Bacteria</taxon>
        <taxon>Bacillati</taxon>
        <taxon>Actinomycetota</taxon>
        <taxon>Actinomycetes</taxon>
        <taxon>Pseudonocardiales</taxon>
        <taxon>Pseudonocardiaceae</taxon>
        <taxon>Prauserella</taxon>
    </lineage>
</organism>
<reference evidence="2" key="1">
    <citation type="submission" date="2020-12" db="EMBL/GenBank/DDBJ databases">
        <title>Prauserella sp. ASG 168, a novel actinomycete isolated from cave rock.</title>
        <authorList>
            <person name="Suriyachadkun C."/>
        </authorList>
    </citation>
    <scope>NUCLEOTIDE SEQUENCE</scope>
    <source>
        <strain evidence="2">ASG 168</strain>
    </source>
</reference>
<keyword evidence="3" id="KW-1185">Reference proteome</keyword>
<evidence type="ECO:0000313" key="2">
    <source>
        <dbReference type="EMBL" id="MBK1784105.1"/>
    </source>
</evidence>
<gene>
    <name evidence="2" type="ORF">JHE00_07160</name>
</gene>
<keyword evidence="2" id="KW-0378">Hydrolase</keyword>
<dbReference type="Proteomes" id="UP000635245">
    <property type="component" value="Unassembled WGS sequence"/>
</dbReference>
<proteinExistence type="predicted"/>
<dbReference type="Gene3D" id="3.40.50.1820">
    <property type="entry name" value="alpha/beta hydrolase"/>
    <property type="match status" value="1"/>
</dbReference>
<comment type="caution">
    <text evidence="2">The sequence shown here is derived from an EMBL/GenBank/DDBJ whole genome shotgun (WGS) entry which is preliminary data.</text>
</comment>